<accession>A0A0A9KFM4</accession>
<dbReference type="EMBL" id="GBRH01255045">
    <property type="protein sequence ID" value="JAD42850.1"/>
    <property type="molecule type" value="Transcribed_RNA"/>
</dbReference>
<evidence type="ECO:0000313" key="1">
    <source>
        <dbReference type="EMBL" id="JAD42850.1"/>
    </source>
</evidence>
<dbReference type="AlphaFoldDB" id="A0A0A9KFM4"/>
<protein>
    <submittedName>
        <fullName evidence="1">Uncharacterized protein</fullName>
    </submittedName>
</protein>
<reference evidence="1" key="2">
    <citation type="journal article" date="2015" name="Data Brief">
        <title>Shoot transcriptome of the giant reed, Arundo donax.</title>
        <authorList>
            <person name="Barrero R.A."/>
            <person name="Guerrero F.D."/>
            <person name="Moolhuijzen P."/>
            <person name="Goolsby J.A."/>
            <person name="Tidwell J."/>
            <person name="Bellgard S.E."/>
            <person name="Bellgard M.I."/>
        </authorList>
    </citation>
    <scope>NUCLEOTIDE SEQUENCE</scope>
    <source>
        <tissue evidence="1">Shoot tissue taken approximately 20 cm above the soil surface</tissue>
    </source>
</reference>
<name>A0A0A9KFM4_ARUDO</name>
<organism evidence="1">
    <name type="scientific">Arundo donax</name>
    <name type="common">Giant reed</name>
    <name type="synonym">Donax arundinaceus</name>
    <dbReference type="NCBI Taxonomy" id="35708"/>
    <lineage>
        <taxon>Eukaryota</taxon>
        <taxon>Viridiplantae</taxon>
        <taxon>Streptophyta</taxon>
        <taxon>Embryophyta</taxon>
        <taxon>Tracheophyta</taxon>
        <taxon>Spermatophyta</taxon>
        <taxon>Magnoliopsida</taxon>
        <taxon>Liliopsida</taxon>
        <taxon>Poales</taxon>
        <taxon>Poaceae</taxon>
        <taxon>PACMAD clade</taxon>
        <taxon>Arundinoideae</taxon>
        <taxon>Arundineae</taxon>
        <taxon>Arundo</taxon>
    </lineage>
</organism>
<sequence>MKHCFLNHRSAVVFAQVHVWCGGLFSPFVRSPSKRYSNVTPDQYPVTYYCCSGYDVFIQELAWVSVSMD</sequence>
<proteinExistence type="predicted"/>
<reference evidence="1" key="1">
    <citation type="submission" date="2014-09" db="EMBL/GenBank/DDBJ databases">
        <authorList>
            <person name="Magalhaes I.L.F."/>
            <person name="Oliveira U."/>
            <person name="Santos F.R."/>
            <person name="Vidigal T.H.D.A."/>
            <person name="Brescovit A.D."/>
            <person name="Santos A.J."/>
        </authorList>
    </citation>
    <scope>NUCLEOTIDE SEQUENCE</scope>
    <source>
        <tissue evidence="1">Shoot tissue taken approximately 20 cm above the soil surface</tissue>
    </source>
</reference>